<proteinExistence type="predicted"/>
<evidence type="ECO:0000313" key="1">
    <source>
        <dbReference type="EMBL" id="OWJ77637.1"/>
    </source>
</evidence>
<protein>
    <submittedName>
        <fullName evidence="1">Uncharacterized protein</fullName>
    </submittedName>
</protein>
<name>A0A212ABB1_9RHOB</name>
<accession>A0A212ABB1</accession>
<dbReference type="EMBL" id="NIPW01000017">
    <property type="protein sequence ID" value="OWJ77637.1"/>
    <property type="molecule type" value="Genomic_DNA"/>
</dbReference>
<evidence type="ECO:0000313" key="2">
    <source>
        <dbReference type="Proteomes" id="UP000196878"/>
    </source>
</evidence>
<dbReference type="Proteomes" id="UP000196878">
    <property type="component" value="Unassembled WGS sequence"/>
</dbReference>
<sequence>MYTISGICFEARENRDAGFFQFHSQALRMVKTEMICERYDLHTMLLACLDHRVIVLAFVCKTTVFGVTNSIRERVNLKGAFHVSAAR</sequence>
<organism evidence="1 2">
    <name type="scientific">Haematobacter genomosp. 1</name>
    <dbReference type="NCBI Taxonomy" id="366618"/>
    <lineage>
        <taxon>Bacteria</taxon>
        <taxon>Pseudomonadati</taxon>
        <taxon>Pseudomonadota</taxon>
        <taxon>Alphaproteobacteria</taxon>
        <taxon>Rhodobacterales</taxon>
        <taxon>Paracoccaceae</taxon>
        <taxon>Haematobacter</taxon>
    </lineage>
</organism>
<gene>
    <name evidence="1" type="ORF">CDV49_11125</name>
</gene>
<keyword evidence="2" id="KW-1185">Reference proteome</keyword>
<comment type="caution">
    <text evidence="1">The sequence shown here is derived from an EMBL/GenBank/DDBJ whole genome shotgun (WGS) entry which is preliminary data.</text>
</comment>
<dbReference type="AlphaFoldDB" id="A0A212ABB1"/>
<reference evidence="1 2" key="1">
    <citation type="submission" date="2016-12" db="EMBL/GenBank/DDBJ databases">
        <title>Comparison of Traditional DNA-DNA Hybridization with In Silico Genomic Analysis.</title>
        <authorList>
            <person name="Nicholson A.C."/>
            <person name="Humrighouse B.W."/>
            <person name="Graziano J."/>
            <person name="Lasker B."/>
            <person name="Whitney A.M."/>
            <person name="Mcquiston J.R."/>
        </authorList>
    </citation>
    <scope>NUCLEOTIDE SEQUENCE [LARGE SCALE GENOMIC DNA]</scope>
    <source>
        <strain evidence="1 2">H2240</strain>
    </source>
</reference>